<dbReference type="Proteomes" id="UP000271374">
    <property type="component" value="Unassembled WGS sequence"/>
</dbReference>
<evidence type="ECO:0008006" key="3">
    <source>
        <dbReference type="Google" id="ProtNLM"/>
    </source>
</evidence>
<name>A0A431W6L7_9BACI</name>
<accession>A0A431W6L7</accession>
<keyword evidence="2" id="KW-1185">Reference proteome</keyword>
<dbReference type="AlphaFoldDB" id="A0A431W6L7"/>
<sequence length="198" mass="23874">MQQIHYWLQRSNHVISGRKWIYNSYPDWEKQFPFWSKRTLIRIIKSLDDQGLITIGQYNKYKVDKTNWYTINYEKVYSIVTTCHHGSDNLSVAIPETTTHKKKYASSVNLFITEYEELIEKYGPEKTNEMIELLNNYKEAHGKKYKSDYHAILQWVVQEVTGNKKRLVRHEKEIDFRQREIALNRWIEEGNDPNDFTY</sequence>
<evidence type="ECO:0000313" key="1">
    <source>
        <dbReference type="EMBL" id="RTR31063.1"/>
    </source>
</evidence>
<organism evidence="1 2">
    <name type="scientific">Bacillus yapensis</name>
    <dbReference type="NCBI Taxonomy" id="2492960"/>
    <lineage>
        <taxon>Bacteria</taxon>
        <taxon>Bacillati</taxon>
        <taxon>Bacillota</taxon>
        <taxon>Bacilli</taxon>
        <taxon>Bacillales</taxon>
        <taxon>Bacillaceae</taxon>
        <taxon>Bacillus</taxon>
    </lineage>
</organism>
<protein>
    <recommendedName>
        <fullName evidence="3">Replication protein</fullName>
    </recommendedName>
</protein>
<dbReference type="OrthoDB" id="1258529at2"/>
<gene>
    <name evidence="1" type="ORF">EKG37_12230</name>
</gene>
<proteinExistence type="predicted"/>
<evidence type="ECO:0000313" key="2">
    <source>
        <dbReference type="Proteomes" id="UP000271374"/>
    </source>
</evidence>
<dbReference type="EMBL" id="RXNT01000009">
    <property type="protein sequence ID" value="RTR31063.1"/>
    <property type="molecule type" value="Genomic_DNA"/>
</dbReference>
<comment type="caution">
    <text evidence="1">The sequence shown here is derived from an EMBL/GenBank/DDBJ whole genome shotgun (WGS) entry which is preliminary data.</text>
</comment>
<reference evidence="1 2" key="1">
    <citation type="submission" date="2018-12" db="EMBL/GenBank/DDBJ databases">
        <title>Bacillus yapensis draft genome sequence.</title>
        <authorList>
            <person name="Yu L."/>
            <person name="Xu X."/>
            <person name="Tang X."/>
        </authorList>
    </citation>
    <scope>NUCLEOTIDE SEQUENCE [LARGE SCALE GENOMIC DNA]</scope>
    <source>
        <strain evidence="1 2">XXST-01</strain>
    </source>
</reference>